<dbReference type="EMBL" id="BNAP01000041">
    <property type="protein sequence ID" value="GHH04236.1"/>
    <property type="molecule type" value="Genomic_DNA"/>
</dbReference>
<reference evidence="2" key="2">
    <citation type="submission" date="2020-09" db="EMBL/GenBank/DDBJ databases">
        <authorList>
            <person name="Sun Q."/>
            <person name="Zhou Y."/>
        </authorList>
    </citation>
    <scope>NUCLEOTIDE SEQUENCE</scope>
    <source>
        <strain evidence="2">CGMCC 1.7081</strain>
    </source>
</reference>
<comment type="caution">
    <text evidence="2">The sequence shown here is derived from an EMBL/GenBank/DDBJ whole genome shotgun (WGS) entry which is preliminary data.</text>
</comment>
<dbReference type="AlphaFoldDB" id="A0A8J3MFL8"/>
<evidence type="ECO:0000313" key="2">
    <source>
        <dbReference type="EMBL" id="GHH04236.1"/>
    </source>
</evidence>
<proteinExistence type="predicted"/>
<organism evidence="2 3">
    <name type="scientific">Pseudodonghicola xiamenensis</name>
    <dbReference type="NCBI Taxonomy" id="337702"/>
    <lineage>
        <taxon>Bacteria</taxon>
        <taxon>Pseudomonadati</taxon>
        <taxon>Pseudomonadota</taxon>
        <taxon>Alphaproteobacteria</taxon>
        <taxon>Rhodobacterales</taxon>
        <taxon>Paracoccaceae</taxon>
        <taxon>Pseudodonghicola</taxon>
    </lineage>
</organism>
<accession>A0A8J3MFL8</accession>
<protein>
    <submittedName>
        <fullName evidence="2">Uncharacterized protein</fullName>
    </submittedName>
</protein>
<feature type="compositionally biased region" description="Polar residues" evidence="1">
    <location>
        <begin position="34"/>
        <end position="44"/>
    </location>
</feature>
<gene>
    <name evidence="2" type="ORF">GCM10010961_42540</name>
</gene>
<sequence>MLDLMYRKQTVPQWRERPIRRDEDGREADKEGGSTPTRNPSETASVYFEPTQKQPYCKTDNNERHR</sequence>
<name>A0A8J3MFL8_9RHOB</name>
<evidence type="ECO:0000256" key="1">
    <source>
        <dbReference type="SAM" id="MobiDB-lite"/>
    </source>
</evidence>
<feature type="compositionally biased region" description="Basic and acidic residues" evidence="1">
    <location>
        <begin position="14"/>
        <end position="32"/>
    </location>
</feature>
<dbReference type="Proteomes" id="UP000611500">
    <property type="component" value="Unassembled WGS sequence"/>
</dbReference>
<reference evidence="2" key="1">
    <citation type="journal article" date="2014" name="Int. J. Syst. Evol. Microbiol.">
        <title>Complete genome sequence of Corynebacterium casei LMG S-19264T (=DSM 44701T), isolated from a smear-ripened cheese.</title>
        <authorList>
            <consortium name="US DOE Joint Genome Institute (JGI-PGF)"/>
            <person name="Walter F."/>
            <person name="Albersmeier A."/>
            <person name="Kalinowski J."/>
            <person name="Ruckert C."/>
        </authorList>
    </citation>
    <scope>NUCLEOTIDE SEQUENCE</scope>
    <source>
        <strain evidence="2">CGMCC 1.7081</strain>
    </source>
</reference>
<feature type="region of interest" description="Disordered" evidence="1">
    <location>
        <begin position="1"/>
        <end position="66"/>
    </location>
</feature>
<keyword evidence="3" id="KW-1185">Reference proteome</keyword>
<evidence type="ECO:0000313" key="3">
    <source>
        <dbReference type="Proteomes" id="UP000611500"/>
    </source>
</evidence>